<evidence type="ECO:0000313" key="1">
    <source>
        <dbReference type="EnsemblMetazoa" id="ACHR014097-PA"/>
    </source>
</evidence>
<dbReference type="AlphaFoldDB" id="A0A182KHZ3"/>
<dbReference type="EnsemblMetazoa" id="ACHR014097-RA">
    <property type="protein sequence ID" value="ACHR014097-PA"/>
    <property type="gene ID" value="ACHR014097"/>
</dbReference>
<accession>A0A182KHZ3</accession>
<dbReference type="VEuPathDB" id="VectorBase:ACHR014097"/>
<keyword evidence="2" id="KW-1185">Reference proteome</keyword>
<reference evidence="2" key="1">
    <citation type="submission" date="2013-03" db="EMBL/GenBank/DDBJ databases">
        <title>The Genome Sequence of Anopheles christyi ACHKN1017.</title>
        <authorList>
            <consortium name="The Broad Institute Genomics Platform"/>
            <person name="Neafsey D.E."/>
            <person name="Besansky N."/>
            <person name="Walker B."/>
            <person name="Young S.K."/>
            <person name="Zeng Q."/>
            <person name="Gargeya S."/>
            <person name="Fitzgerald M."/>
            <person name="Haas B."/>
            <person name="Abouelleil A."/>
            <person name="Allen A.W."/>
            <person name="Alvarado L."/>
            <person name="Arachchi H.M."/>
            <person name="Berlin A.M."/>
            <person name="Chapman S.B."/>
            <person name="Gainer-Dewar J."/>
            <person name="Goldberg J."/>
            <person name="Griggs A."/>
            <person name="Gujja S."/>
            <person name="Hansen M."/>
            <person name="Howarth C."/>
            <person name="Imamovic A."/>
            <person name="Ireland A."/>
            <person name="Larimer J."/>
            <person name="McCowan C."/>
            <person name="Murphy C."/>
            <person name="Pearson M."/>
            <person name="Poon T.W."/>
            <person name="Priest M."/>
            <person name="Roberts A."/>
            <person name="Saif S."/>
            <person name="Shea T."/>
            <person name="Sisk P."/>
            <person name="Sykes S."/>
            <person name="Wortman J."/>
            <person name="Nusbaum C."/>
            <person name="Birren B."/>
        </authorList>
    </citation>
    <scope>NUCLEOTIDE SEQUENCE [LARGE SCALE GENOMIC DNA]</scope>
    <source>
        <strain evidence="2">ACHKN1017</strain>
    </source>
</reference>
<protein>
    <submittedName>
        <fullName evidence="1">Uncharacterized protein</fullName>
    </submittedName>
</protein>
<dbReference type="Proteomes" id="UP000075881">
    <property type="component" value="Unassembled WGS sequence"/>
</dbReference>
<reference evidence="1" key="2">
    <citation type="submission" date="2020-05" db="UniProtKB">
        <authorList>
            <consortium name="EnsemblMetazoa"/>
        </authorList>
    </citation>
    <scope>IDENTIFICATION</scope>
    <source>
        <strain evidence="1">ACHKN1017</strain>
    </source>
</reference>
<evidence type="ECO:0000313" key="2">
    <source>
        <dbReference type="Proteomes" id="UP000075881"/>
    </source>
</evidence>
<sequence length="122" mass="14286">MILLRTGPTFLGRNHTVSGVNAIEITQILLIHKCHRFVQIKATIAENARVARMVIFLMEIHQILMLQRRNVQWITARNVPVRMVGKQLVKELLPKHGRVFRKRTLHLVVHDTLEQEVRFRVV</sequence>
<organism evidence="1 2">
    <name type="scientific">Anopheles christyi</name>
    <dbReference type="NCBI Taxonomy" id="43041"/>
    <lineage>
        <taxon>Eukaryota</taxon>
        <taxon>Metazoa</taxon>
        <taxon>Ecdysozoa</taxon>
        <taxon>Arthropoda</taxon>
        <taxon>Hexapoda</taxon>
        <taxon>Insecta</taxon>
        <taxon>Pterygota</taxon>
        <taxon>Neoptera</taxon>
        <taxon>Endopterygota</taxon>
        <taxon>Diptera</taxon>
        <taxon>Nematocera</taxon>
        <taxon>Culicoidea</taxon>
        <taxon>Culicidae</taxon>
        <taxon>Anophelinae</taxon>
        <taxon>Anopheles</taxon>
    </lineage>
</organism>
<proteinExistence type="predicted"/>
<name>A0A182KHZ3_9DIPT</name>